<dbReference type="InterPro" id="IPR019027">
    <property type="entry name" value="Pilus_biogenesis_CpaD-related"/>
</dbReference>
<keyword evidence="3" id="KW-1185">Reference proteome</keyword>
<proteinExistence type="predicted"/>
<organism evidence="2 3">
    <name type="scientific">Rhizobium straminoryzae</name>
    <dbReference type="NCBI Taxonomy" id="1387186"/>
    <lineage>
        <taxon>Bacteria</taxon>
        <taxon>Pseudomonadati</taxon>
        <taxon>Pseudomonadota</taxon>
        <taxon>Alphaproteobacteria</taxon>
        <taxon>Hyphomicrobiales</taxon>
        <taxon>Rhizobiaceae</taxon>
        <taxon>Rhizobium/Agrobacterium group</taxon>
        <taxon>Rhizobium</taxon>
    </lineage>
</organism>
<sequence length="222" mass="23212">MRGARTMIRTSSAAALLIAMTLIAGCADRSLTTGSIPMDYRQRHPVVLTEAQNALDIPVGPNDMRLTTGMRETLRGFVQSYLASSAGHVLVQLPHGSPNAPAAARLSNEIRATLTTAGVPARAIVFTGYAAGAVGDAAPVRLSFTATRAVTAACGEWPEDLANDTGGNRNWYNFGCATQNNLAAQLDNPGDLLGPRGATPIDAARRSTVIGNYRSGKDTSSD</sequence>
<dbReference type="NCBIfam" id="TIGR02522">
    <property type="entry name" value="pilus_cpaD"/>
    <property type="match status" value="1"/>
</dbReference>
<comment type="caution">
    <text evidence="2">The sequence shown here is derived from an EMBL/GenBank/DDBJ whole genome shotgun (WGS) entry which is preliminary data.</text>
</comment>
<dbReference type="Proteomes" id="UP000316801">
    <property type="component" value="Unassembled WGS sequence"/>
</dbReference>
<feature type="chain" id="PRO_5022167399" evidence="1">
    <location>
        <begin position="27"/>
        <end position="222"/>
    </location>
</feature>
<name>A0A549T3H1_9HYPH</name>
<dbReference type="Pfam" id="PF09476">
    <property type="entry name" value="Pilus_CpaD"/>
    <property type="match status" value="1"/>
</dbReference>
<evidence type="ECO:0000256" key="1">
    <source>
        <dbReference type="SAM" id="SignalP"/>
    </source>
</evidence>
<evidence type="ECO:0000313" key="2">
    <source>
        <dbReference type="EMBL" id="TRL36392.1"/>
    </source>
</evidence>
<dbReference type="EMBL" id="VJMG01000055">
    <property type="protein sequence ID" value="TRL36392.1"/>
    <property type="molecule type" value="Genomic_DNA"/>
</dbReference>
<gene>
    <name evidence="2" type="ORF">FNA46_18280</name>
</gene>
<feature type="signal peptide" evidence="1">
    <location>
        <begin position="1"/>
        <end position="26"/>
    </location>
</feature>
<accession>A0A549T3H1</accession>
<protein>
    <submittedName>
        <fullName evidence="2">Pilus assembly protein CpaD</fullName>
    </submittedName>
</protein>
<dbReference type="PROSITE" id="PS51257">
    <property type="entry name" value="PROKAR_LIPOPROTEIN"/>
    <property type="match status" value="1"/>
</dbReference>
<reference evidence="2 3" key="1">
    <citation type="submission" date="2019-07" db="EMBL/GenBank/DDBJ databases">
        <title>Ln-dependent methylotrophs.</title>
        <authorList>
            <person name="Tani A."/>
        </authorList>
    </citation>
    <scope>NUCLEOTIDE SEQUENCE [LARGE SCALE GENOMIC DNA]</scope>
    <source>
        <strain evidence="2 3">SM12</strain>
    </source>
</reference>
<keyword evidence="1" id="KW-0732">Signal</keyword>
<evidence type="ECO:0000313" key="3">
    <source>
        <dbReference type="Proteomes" id="UP000316801"/>
    </source>
</evidence>
<dbReference type="InterPro" id="IPR013361">
    <property type="entry name" value="Pilus_CpaD"/>
</dbReference>
<dbReference type="AlphaFoldDB" id="A0A549T3H1"/>